<evidence type="ECO:0000259" key="6">
    <source>
        <dbReference type="SMART" id="SM00704"/>
    </source>
</evidence>
<dbReference type="PANTHER" id="PTHR46491">
    <property type="entry name" value="CDGSH IRON SULFUR DOMAIN PROTEIN HOMOLOG"/>
    <property type="match status" value="1"/>
</dbReference>
<evidence type="ECO:0000256" key="3">
    <source>
        <dbReference type="ARBA" id="ARBA00023004"/>
    </source>
</evidence>
<dbReference type="GO" id="GO:0051537">
    <property type="term" value="F:2 iron, 2 sulfur cluster binding"/>
    <property type="evidence" value="ECO:0007669"/>
    <property type="project" value="UniProtKB-KW"/>
</dbReference>
<feature type="domain" description="Iron-binding zinc finger CDGSH type" evidence="6">
    <location>
        <begin position="108"/>
        <end position="145"/>
    </location>
</feature>
<sequence>MGSLCNLASSILKISKRGHILFPSTNVRPFSLCEVNYTKKESPQMPKNILEEHITAHKQPTFGLVYDKKPFKILLKAKKRYKWCCCGWSKNQPFCDGSHKNPYIRIELRPVIFMVEEEKEYYLCNCKQTTHRPFCDGTHKREDIQQQIKS</sequence>
<evidence type="ECO:0000256" key="2">
    <source>
        <dbReference type="ARBA" id="ARBA00022723"/>
    </source>
</evidence>
<keyword evidence="4" id="KW-0411">Iron-sulfur</keyword>
<evidence type="ECO:0000256" key="4">
    <source>
        <dbReference type="ARBA" id="ARBA00023014"/>
    </source>
</evidence>
<evidence type="ECO:0000256" key="5">
    <source>
        <dbReference type="ARBA" id="ARBA00034078"/>
    </source>
</evidence>
<accession>A0A1B6MRL4</accession>
<dbReference type="Gene3D" id="3.40.5.90">
    <property type="entry name" value="CDGSH iron-sulfur domain, mitoNEET-type"/>
    <property type="match status" value="2"/>
</dbReference>
<dbReference type="AlphaFoldDB" id="A0A1B6MRL4"/>
<feature type="domain" description="Iron-binding zinc finger CDGSH type" evidence="6">
    <location>
        <begin position="68"/>
        <end position="105"/>
    </location>
</feature>
<gene>
    <name evidence="7" type="ORF">g.29383</name>
</gene>
<organism evidence="7">
    <name type="scientific">Graphocephala atropunctata</name>
    <dbReference type="NCBI Taxonomy" id="36148"/>
    <lineage>
        <taxon>Eukaryota</taxon>
        <taxon>Metazoa</taxon>
        <taxon>Ecdysozoa</taxon>
        <taxon>Arthropoda</taxon>
        <taxon>Hexapoda</taxon>
        <taxon>Insecta</taxon>
        <taxon>Pterygota</taxon>
        <taxon>Neoptera</taxon>
        <taxon>Paraneoptera</taxon>
        <taxon>Hemiptera</taxon>
        <taxon>Auchenorrhyncha</taxon>
        <taxon>Membracoidea</taxon>
        <taxon>Cicadellidae</taxon>
        <taxon>Cicadellinae</taxon>
        <taxon>Cicadellini</taxon>
        <taxon>Graphocephala</taxon>
    </lineage>
</organism>
<dbReference type="InterPro" id="IPR018967">
    <property type="entry name" value="FeS-contain_CDGSH-typ"/>
</dbReference>
<evidence type="ECO:0000313" key="7">
    <source>
        <dbReference type="EMBL" id="JAT38525.1"/>
    </source>
</evidence>
<dbReference type="EMBL" id="GEBQ01001452">
    <property type="protein sequence ID" value="JAT38525.1"/>
    <property type="molecule type" value="Transcribed_RNA"/>
</dbReference>
<proteinExistence type="predicted"/>
<reference evidence="7" key="1">
    <citation type="submission" date="2015-11" db="EMBL/GenBank/DDBJ databases">
        <title>De novo transcriptome assembly of four potential Pierce s Disease insect vectors from Arizona vineyards.</title>
        <authorList>
            <person name="Tassone E.E."/>
        </authorList>
    </citation>
    <scope>NUCLEOTIDE SEQUENCE</scope>
</reference>
<keyword evidence="1" id="KW-0001">2Fe-2S</keyword>
<protein>
    <recommendedName>
        <fullName evidence="6">Iron-binding zinc finger CDGSH type domain-containing protein</fullName>
    </recommendedName>
</protein>
<evidence type="ECO:0000256" key="1">
    <source>
        <dbReference type="ARBA" id="ARBA00022714"/>
    </source>
</evidence>
<name>A0A1B6MRL4_9HEMI</name>
<dbReference type="Pfam" id="PF09360">
    <property type="entry name" value="zf-CDGSH"/>
    <property type="match status" value="2"/>
</dbReference>
<dbReference type="PANTHER" id="PTHR46491:SF3">
    <property type="entry name" value="CDGSH IRON-SULFUR DOMAIN-CONTAINING PROTEIN 3, MITOCHONDRIAL"/>
    <property type="match status" value="1"/>
</dbReference>
<dbReference type="GO" id="GO:0005739">
    <property type="term" value="C:mitochondrion"/>
    <property type="evidence" value="ECO:0007669"/>
    <property type="project" value="TreeGrafter"/>
</dbReference>
<dbReference type="GO" id="GO:0046872">
    <property type="term" value="F:metal ion binding"/>
    <property type="evidence" value="ECO:0007669"/>
    <property type="project" value="UniProtKB-KW"/>
</dbReference>
<dbReference type="InterPro" id="IPR052950">
    <property type="entry name" value="CISD"/>
</dbReference>
<dbReference type="InterPro" id="IPR042216">
    <property type="entry name" value="MitoNEET_CISD"/>
</dbReference>
<keyword evidence="2" id="KW-0479">Metal-binding</keyword>
<comment type="cofactor">
    <cofactor evidence="5">
        <name>[2Fe-2S] cluster</name>
        <dbReference type="ChEBI" id="CHEBI:190135"/>
    </cofactor>
</comment>
<dbReference type="SMART" id="SM00704">
    <property type="entry name" value="ZnF_CDGSH"/>
    <property type="match status" value="2"/>
</dbReference>
<keyword evidence="3" id="KW-0408">Iron</keyword>